<gene>
    <name evidence="1" type="ORF">N782_17435</name>
</gene>
<dbReference type="STRING" id="1385514.N782_17435"/>
<keyword evidence="2" id="KW-1185">Reference proteome</keyword>
<reference evidence="1 2" key="1">
    <citation type="journal article" date="2015" name="Stand. Genomic Sci.">
        <title>High quality draft genome sequence of the moderately halophilic bacterium Pontibacillus yanchengensis Y32(T) and comparison among Pontibacillus genomes.</title>
        <authorList>
            <person name="Huang J."/>
            <person name="Qiao Z.X."/>
            <person name="Tang J.W."/>
            <person name="Wang G."/>
        </authorList>
    </citation>
    <scope>NUCLEOTIDE SEQUENCE [LARGE SCALE GENOMIC DNA]</scope>
    <source>
        <strain evidence="1 2">Y32</strain>
    </source>
</reference>
<dbReference type="InterPro" id="IPR043128">
    <property type="entry name" value="Rev_trsase/Diguanyl_cyclase"/>
</dbReference>
<name>A0A0A2TEW5_9BACI</name>
<evidence type="ECO:0008006" key="3">
    <source>
        <dbReference type="Google" id="ProtNLM"/>
    </source>
</evidence>
<evidence type="ECO:0000313" key="2">
    <source>
        <dbReference type="Proteomes" id="UP000030147"/>
    </source>
</evidence>
<dbReference type="OrthoDB" id="4986073at2"/>
<sequence>MKTKIGVIGPKDSVKRIMYVADEFEEIAFFPYTYEQLSDVTDILTNHRYEVDQWFFSGVLNYTYAKEQGLITEEEGTYPPLHGSSFFGILLEAQLTTDKVFKSVSIDTIKNEEIDKILSYYQLSSLTYYNHPFEGGGKTDQLVEFHRNLYEQGKTEVVITSIKDVYYRLKEMDIPVFRVTPSYLSIKLVIQFLEERAQSNRYRNAQVAVIGCRMDFNPDELEELYYSFKTKHQELDLKRYLLTLAEKTNGSLMQLGDGLFFIFTTRGELSDESESDLYALMEEVKLQTSLHAKVAIGFGETVSQAEQNVRLGFRHTKHYEKPTILIMDEDQTITLKHQEENEISYQTMETGSAWLEKIKGAALSPGVVSKIISYSNQYGRQEFTSQDLSRWLQSTERNGRRILTEMERVGLVQQCGEAQSGERGRPRKVYTFTTA</sequence>
<dbReference type="AlphaFoldDB" id="A0A0A2TEW5"/>
<accession>A0A0A2TEW5</accession>
<evidence type="ECO:0000313" key="1">
    <source>
        <dbReference type="EMBL" id="KGP74114.1"/>
    </source>
</evidence>
<proteinExistence type="predicted"/>
<dbReference type="EMBL" id="AVBF01000005">
    <property type="protein sequence ID" value="KGP74114.1"/>
    <property type="molecule type" value="Genomic_DNA"/>
</dbReference>
<dbReference type="RefSeq" id="WP_036816185.1">
    <property type="nucleotide sequence ID" value="NZ_AVBF01000005.1"/>
</dbReference>
<dbReference type="Gene3D" id="3.30.70.270">
    <property type="match status" value="1"/>
</dbReference>
<protein>
    <recommendedName>
        <fullName evidence="3">Transcriptional regulator</fullName>
    </recommendedName>
</protein>
<dbReference type="Proteomes" id="UP000030147">
    <property type="component" value="Unassembled WGS sequence"/>
</dbReference>
<organism evidence="1 2">
    <name type="scientific">Pontibacillus yanchengensis Y32</name>
    <dbReference type="NCBI Taxonomy" id="1385514"/>
    <lineage>
        <taxon>Bacteria</taxon>
        <taxon>Bacillati</taxon>
        <taxon>Bacillota</taxon>
        <taxon>Bacilli</taxon>
        <taxon>Bacillales</taxon>
        <taxon>Bacillaceae</taxon>
        <taxon>Pontibacillus</taxon>
    </lineage>
</organism>
<comment type="caution">
    <text evidence="1">The sequence shown here is derived from an EMBL/GenBank/DDBJ whole genome shotgun (WGS) entry which is preliminary data.</text>
</comment>
<dbReference type="eggNOG" id="COG4565">
    <property type="taxonomic scope" value="Bacteria"/>
</dbReference>